<organism evidence="1 2">
    <name type="scientific">Protea cynaroides</name>
    <dbReference type="NCBI Taxonomy" id="273540"/>
    <lineage>
        <taxon>Eukaryota</taxon>
        <taxon>Viridiplantae</taxon>
        <taxon>Streptophyta</taxon>
        <taxon>Embryophyta</taxon>
        <taxon>Tracheophyta</taxon>
        <taxon>Spermatophyta</taxon>
        <taxon>Magnoliopsida</taxon>
        <taxon>Proteales</taxon>
        <taxon>Proteaceae</taxon>
        <taxon>Protea</taxon>
    </lineage>
</organism>
<proteinExistence type="predicted"/>
<name>A0A9Q0QP02_9MAGN</name>
<comment type="caution">
    <text evidence="1">The sequence shown here is derived from an EMBL/GenBank/DDBJ whole genome shotgun (WGS) entry which is preliminary data.</text>
</comment>
<evidence type="ECO:0000313" key="1">
    <source>
        <dbReference type="EMBL" id="KAJ4966404.1"/>
    </source>
</evidence>
<dbReference type="Proteomes" id="UP001141806">
    <property type="component" value="Unassembled WGS sequence"/>
</dbReference>
<reference evidence="1" key="1">
    <citation type="journal article" date="2023" name="Plant J.">
        <title>The genome of the king protea, Protea cynaroides.</title>
        <authorList>
            <person name="Chang J."/>
            <person name="Duong T.A."/>
            <person name="Schoeman C."/>
            <person name="Ma X."/>
            <person name="Roodt D."/>
            <person name="Barker N."/>
            <person name="Li Z."/>
            <person name="Van de Peer Y."/>
            <person name="Mizrachi E."/>
        </authorList>
    </citation>
    <scope>NUCLEOTIDE SEQUENCE</scope>
    <source>
        <tissue evidence="1">Young leaves</tissue>
    </source>
</reference>
<accession>A0A9Q0QP02</accession>
<sequence>MAVLFSINVRSSQSVISDLISEELPPTKDCWKVLISSQFKISFTPIRILRRPALRLPVLTKETALHLPNSMTVFLSLHQGQRASLGFALPKVPYQYLYG</sequence>
<dbReference type="AlphaFoldDB" id="A0A9Q0QP02"/>
<protein>
    <submittedName>
        <fullName evidence="1">Uncharacterized protein</fullName>
    </submittedName>
</protein>
<evidence type="ECO:0000313" key="2">
    <source>
        <dbReference type="Proteomes" id="UP001141806"/>
    </source>
</evidence>
<dbReference type="EMBL" id="JAMYWD010000007">
    <property type="protein sequence ID" value="KAJ4966404.1"/>
    <property type="molecule type" value="Genomic_DNA"/>
</dbReference>
<keyword evidence="2" id="KW-1185">Reference proteome</keyword>
<gene>
    <name evidence="1" type="ORF">NE237_018253</name>
</gene>